<dbReference type="SUPFAM" id="SSF46689">
    <property type="entry name" value="Homeodomain-like"/>
    <property type="match status" value="1"/>
</dbReference>
<dbReference type="Pfam" id="PF17940">
    <property type="entry name" value="TetR_C_31"/>
    <property type="match status" value="1"/>
</dbReference>
<dbReference type="InterPro" id="IPR041583">
    <property type="entry name" value="TetR_C_31"/>
</dbReference>
<dbReference type="Gene3D" id="1.10.357.10">
    <property type="entry name" value="Tetracycline Repressor, domain 2"/>
    <property type="match status" value="1"/>
</dbReference>
<evidence type="ECO:0000256" key="1">
    <source>
        <dbReference type="ARBA" id="ARBA00023125"/>
    </source>
</evidence>
<dbReference type="PANTHER" id="PTHR30055">
    <property type="entry name" value="HTH-TYPE TRANSCRIPTIONAL REGULATOR RUTR"/>
    <property type="match status" value="1"/>
</dbReference>
<sequence>MARRPNDPQRRERILQATLDTIAAHGIHAVTHRKIATCANVPLGSLTYYFSGIEALIEEAFSLFTAEMSAQYQQGFVGVTNREQACDAIADLIFSAQVTTARNMELMYQLYAFCSSQPALKAVMQNWMRRSQQTLEQWFAPDTARGLDAFIEGMTLHFVTDRAPLSKAAIRMMVGQLAGERRRKRDAEAAFHPEWLNSGNKKNHLCKRVSKKNNDLQCYQRVRLVVRSSNYGIMPTAAATWQCSYRIKAQGHFKVVRGPGEHSAWSFLCRDGQGFSAGQGCCRQTS</sequence>
<dbReference type="AlphaFoldDB" id="A0A377TTN6"/>
<dbReference type="PANTHER" id="PTHR30055:SF226">
    <property type="entry name" value="HTH-TYPE TRANSCRIPTIONAL REGULATOR PKSA"/>
    <property type="match status" value="1"/>
</dbReference>
<dbReference type="GO" id="GO:0000976">
    <property type="term" value="F:transcription cis-regulatory region binding"/>
    <property type="evidence" value="ECO:0007669"/>
    <property type="project" value="TreeGrafter"/>
</dbReference>
<reference evidence="4 5" key="1">
    <citation type="submission" date="2018-06" db="EMBL/GenBank/DDBJ databases">
        <authorList>
            <consortium name="Pathogen Informatics"/>
            <person name="Doyle S."/>
        </authorList>
    </citation>
    <scope>NUCLEOTIDE SEQUENCE [LARGE SCALE GENOMIC DNA]</scope>
    <source>
        <strain evidence="4 5">NCTC9140</strain>
    </source>
</reference>
<gene>
    <name evidence="4" type="ORF">NCTC9140_03137</name>
</gene>
<protein>
    <submittedName>
        <fullName evidence="4">TetR family transcriptional regulator</fullName>
    </submittedName>
</protein>
<dbReference type="InterPro" id="IPR050109">
    <property type="entry name" value="HTH-type_TetR-like_transc_reg"/>
</dbReference>
<feature type="domain" description="HTH tetR-type" evidence="3">
    <location>
        <begin position="8"/>
        <end position="68"/>
    </location>
</feature>
<dbReference type="PROSITE" id="PS50977">
    <property type="entry name" value="HTH_TETR_2"/>
    <property type="match status" value="1"/>
</dbReference>
<name>A0A377TTN6_KLEPN</name>
<feature type="DNA-binding region" description="H-T-H motif" evidence="2">
    <location>
        <begin position="31"/>
        <end position="50"/>
    </location>
</feature>
<dbReference type="EMBL" id="UGKQ01000007">
    <property type="protein sequence ID" value="STS81400.1"/>
    <property type="molecule type" value="Genomic_DNA"/>
</dbReference>
<evidence type="ECO:0000313" key="4">
    <source>
        <dbReference type="EMBL" id="STS81400.1"/>
    </source>
</evidence>
<evidence type="ECO:0000313" key="5">
    <source>
        <dbReference type="Proteomes" id="UP000254938"/>
    </source>
</evidence>
<dbReference type="InterPro" id="IPR001647">
    <property type="entry name" value="HTH_TetR"/>
</dbReference>
<dbReference type="Pfam" id="PF00440">
    <property type="entry name" value="TetR_N"/>
    <property type="match status" value="1"/>
</dbReference>
<keyword evidence="1 2" id="KW-0238">DNA-binding</keyword>
<evidence type="ECO:0000256" key="2">
    <source>
        <dbReference type="PROSITE-ProRule" id="PRU00335"/>
    </source>
</evidence>
<dbReference type="Proteomes" id="UP000254938">
    <property type="component" value="Unassembled WGS sequence"/>
</dbReference>
<accession>A0A377TTN6</accession>
<dbReference type="InterPro" id="IPR009057">
    <property type="entry name" value="Homeodomain-like_sf"/>
</dbReference>
<dbReference type="GO" id="GO:0003700">
    <property type="term" value="F:DNA-binding transcription factor activity"/>
    <property type="evidence" value="ECO:0007669"/>
    <property type="project" value="TreeGrafter"/>
</dbReference>
<evidence type="ECO:0000259" key="3">
    <source>
        <dbReference type="PROSITE" id="PS50977"/>
    </source>
</evidence>
<organism evidence="4 5">
    <name type="scientific">Klebsiella pneumoniae</name>
    <dbReference type="NCBI Taxonomy" id="573"/>
    <lineage>
        <taxon>Bacteria</taxon>
        <taxon>Pseudomonadati</taxon>
        <taxon>Pseudomonadota</taxon>
        <taxon>Gammaproteobacteria</taxon>
        <taxon>Enterobacterales</taxon>
        <taxon>Enterobacteriaceae</taxon>
        <taxon>Klebsiella/Raoultella group</taxon>
        <taxon>Klebsiella</taxon>
        <taxon>Klebsiella pneumoniae complex</taxon>
    </lineage>
</organism>
<proteinExistence type="predicted"/>